<feature type="domain" description="Squalene cyclase N-terminal" evidence="6">
    <location>
        <begin position="106"/>
        <end position="368"/>
    </location>
</feature>
<protein>
    <recommendedName>
        <fullName evidence="4">Terpene cyclase/mutase family member</fullName>
        <ecNumber evidence="4">5.4.99.-</ecNumber>
    </recommendedName>
</protein>
<dbReference type="CDD" id="cd02892">
    <property type="entry name" value="SQCY_1"/>
    <property type="match status" value="1"/>
</dbReference>
<dbReference type="SUPFAM" id="SSF48239">
    <property type="entry name" value="Terpenoid cyclases/Protein prenyltransferases"/>
    <property type="match status" value="2"/>
</dbReference>
<dbReference type="SFLD" id="SFLDG01016">
    <property type="entry name" value="Prenyltransferase_Like_2"/>
    <property type="match status" value="1"/>
</dbReference>
<evidence type="ECO:0000256" key="2">
    <source>
        <dbReference type="ARBA" id="ARBA00022737"/>
    </source>
</evidence>
<dbReference type="NCBIfam" id="TIGR01787">
    <property type="entry name" value="squalene_cyclas"/>
    <property type="match status" value="1"/>
</dbReference>
<keyword evidence="3 4" id="KW-0413">Isomerase</keyword>
<dbReference type="GO" id="GO:0005811">
    <property type="term" value="C:lipid droplet"/>
    <property type="evidence" value="ECO:0007669"/>
    <property type="project" value="InterPro"/>
</dbReference>
<dbReference type="FunFam" id="1.50.10.20:FF:000044">
    <property type="entry name" value="Lupeol synthase"/>
    <property type="match status" value="1"/>
</dbReference>
<dbReference type="FunFam" id="1.50.10.20:FF:000011">
    <property type="entry name" value="Terpene cyclase/mutase family member"/>
    <property type="match status" value="1"/>
</dbReference>
<organism evidence="7 8">
    <name type="scientific">Stephania yunnanensis</name>
    <dbReference type="NCBI Taxonomy" id="152371"/>
    <lineage>
        <taxon>Eukaryota</taxon>
        <taxon>Viridiplantae</taxon>
        <taxon>Streptophyta</taxon>
        <taxon>Embryophyta</taxon>
        <taxon>Tracheophyta</taxon>
        <taxon>Spermatophyta</taxon>
        <taxon>Magnoliopsida</taxon>
        <taxon>Ranunculales</taxon>
        <taxon>Menispermaceae</taxon>
        <taxon>Menispermoideae</taxon>
        <taxon>Cissampelideae</taxon>
        <taxon>Stephania</taxon>
    </lineage>
</organism>
<dbReference type="EMBL" id="JBBNAF010000012">
    <property type="protein sequence ID" value="KAK9092092.1"/>
    <property type="molecule type" value="Genomic_DNA"/>
</dbReference>
<dbReference type="GO" id="GO:0016104">
    <property type="term" value="P:triterpenoid biosynthetic process"/>
    <property type="evidence" value="ECO:0007669"/>
    <property type="project" value="InterPro"/>
</dbReference>
<dbReference type="EC" id="5.4.99.-" evidence="4"/>
<dbReference type="Pfam" id="PF13249">
    <property type="entry name" value="SQHop_cyclase_N"/>
    <property type="match status" value="1"/>
</dbReference>
<comment type="similarity">
    <text evidence="1 4">Belongs to the terpene cyclase/mutase family.</text>
</comment>
<dbReference type="InterPro" id="IPR018333">
    <property type="entry name" value="Squalene_cyclase"/>
</dbReference>
<gene>
    <name evidence="7" type="ORF">Syun_027003</name>
</gene>
<dbReference type="Pfam" id="PF13243">
    <property type="entry name" value="SQHop_cyclase_C"/>
    <property type="match status" value="1"/>
</dbReference>
<evidence type="ECO:0000256" key="1">
    <source>
        <dbReference type="ARBA" id="ARBA00009755"/>
    </source>
</evidence>
<keyword evidence="8" id="KW-1185">Reference proteome</keyword>
<proteinExistence type="inferred from homology"/>
<accession>A0AAP0EI44</accession>
<reference evidence="7 8" key="1">
    <citation type="submission" date="2024-01" db="EMBL/GenBank/DDBJ databases">
        <title>Genome assemblies of Stephania.</title>
        <authorList>
            <person name="Yang L."/>
        </authorList>
    </citation>
    <scope>NUCLEOTIDE SEQUENCE [LARGE SCALE GENOMIC DNA]</scope>
    <source>
        <strain evidence="7">YNDBR</strain>
        <tissue evidence="7">Leaf</tissue>
    </source>
</reference>
<evidence type="ECO:0000313" key="8">
    <source>
        <dbReference type="Proteomes" id="UP001420932"/>
    </source>
</evidence>
<evidence type="ECO:0000256" key="3">
    <source>
        <dbReference type="ARBA" id="ARBA00023235"/>
    </source>
</evidence>
<sequence length="764" mass="87702">MWKLKVGEGGGPFGSYLFSTNNFVGRQRWEFDPEAGTPEERAQVEKARQVFRDNRFNVKPCSDALVRLQMLKENKIKHELSIPAVKIGENEEVSHVKVTAALKRGIRFFSALQTSDGHWAADIAGPLFFTPPIVFALYITGMLDTIFTSEHKKEIIRYAYNHQNEDGGWGLHIEGHSTMFGTALNYICLRILGQGLDEGEDNVCARARKWIQDHGGVTCIPSWGKTWLSILGVYDWSGCNPVPPEYWLLPSFLPIHQANIFIYCRWVYGAISYLYGKRFVGPITDLILSLREELHVQPYHHINWSKTRYMCAKEDLYYPHPLIQDLIWDSMYFLMEPLLKCWPFSKYRQRALKVILERIHYEDEASRYITGGIVVKPLNMLVCWVDDPNGDAFKKHLPRVQDYLWVAEDGMRLQSFGSQLWDTSLGLQALLACDLHEEIAEALKRGHFYIKESQVKDNPHGDFRKMHRHISKGAWTFSDQDHGLQVSDCTAEALTCCLLLSQLPPELVGKKMEPEQLYNSINIILSLQGKDGGMAVWEPAIGPGWLEMLNPTEFFQDIVIEYEYVECTASMIEALVLFKKLYPRHRTKEIEVSIAKAVRFIEDEQRSDGSWYGNWGICFTYGTWFALRGLFAAFGKNSYNNQTARKACDFLLSKQLPCGGWGESYLSCPQKRYKSLQNNKANLVQTAWALMGLIFGGQAERDPEPLHRAAKVLINNQMENGDFPQQELAGVYMRTCMLHYANYRNVFPLWALAEYRRKVVDVPS</sequence>
<dbReference type="Gene3D" id="1.50.10.20">
    <property type="match status" value="2"/>
</dbReference>
<name>A0AAP0EI44_9MAGN</name>
<dbReference type="GO" id="GO:0042300">
    <property type="term" value="F:beta-amyrin synthase activity"/>
    <property type="evidence" value="ECO:0007669"/>
    <property type="project" value="TreeGrafter"/>
</dbReference>
<dbReference type="InterPro" id="IPR032696">
    <property type="entry name" value="SQ_cyclase_C"/>
</dbReference>
<dbReference type="InterPro" id="IPR032697">
    <property type="entry name" value="SQ_cyclase_N"/>
</dbReference>
<evidence type="ECO:0000256" key="4">
    <source>
        <dbReference type="RuleBase" id="RU362003"/>
    </source>
</evidence>
<dbReference type="AlphaFoldDB" id="A0AAP0EI44"/>
<evidence type="ECO:0000313" key="7">
    <source>
        <dbReference type="EMBL" id="KAK9092092.1"/>
    </source>
</evidence>
<dbReference type="PANTHER" id="PTHR11764:SF71">
    <property type="entry name" value="TERPENE CYCLASE_MUTASE FAMILY MEMBER"/>
    <property type="match status" value="1"/>
</dbReference>
<dbReference type="InterPro" id="IPR008930">
    <property type="entry name" value="Terpenoid_cyclase/PrenylTrfase"/>
</dbReference>
<dbReference type="Proteomes" id="UP001420932">
    <property type="component" value="Unassembled WGS sequence"/>
</dbReference>
<comment type="caution">
    <text evidence="7">The sequence shown here is derived from an EMBL/GenBank/DDBJ whole genome shotgun (WGS) entry which is preliminary data.</text>
</comment>
<feature type="domain" description="Squalene cyclase C-terminal" evidence="5">
    <location>
        <begin position="418"/>
        <end position="757"/>
    </location>
</feature>
<keyword evidence="2" id="KW-0677">Repeat</keyword>
<evidence type="ECO:0000259" key="6">
    <source>
        <dbReference type="Pfam" id="PF13249"/>
    </source>
</evidence>
<dbReference type="PROSITE" id="PS01074">
    <property type="entry name" value="TERPENE_SYNTHASES"/>
    <property type="match status" value="1"/>
</dbReference>
<dbReference type="PANTHER" id="PTHR11764">
    <property type="entry name" value="TERPENE CYCLASE/MUTASE FAMILY MEMBER"/>
    <property type="match status" value="1"/>
</dbReference>
<dbReference type="InterPro" id="IPR002365">
    <property type="entry name" value="Terpene_synthase_CS"/>
</dbReference>
<evidence type="ECO:0000259" key="5">
    <source>
        <dbReference type="Pfam" id="PF13243"/>
    </source>
</evidence>